<evidence type="ECO:0000313" key="2">
    <source>
        <dbReference type="EMBL" id="RRH87591.1"/>
    </source>
</evidence>
<reference evidence="3 4" key="2">
    <citation type="submission" date="2018-12" db="EMBL/GenBank/DDBJ databases">
        <title>The genome sequences of strain 502.</title>
        <authorList>
            <person name="Gao J."/>
            <person name="Sun J."/>
        </authorList>
    </citation>
    <scope>NUCLEOTIDE SEQUENCE [LARGE SCALE GENOMIC DNA]</scope>
    <source>
        <strain evidence="3 4">502</strain>
    </source>
</reference>
<evidence type="ECO:0000313" key="3">
    <source>
        <dbReference type="EMBL" id="RSZ40127.1"/>
    </source>
</evidence>
<proteinExistence type="predicted"/>
<name>A0A3P3EN12_9BURK</name>
<sequence length="32" mass="3457">MYTIAIDTGIFIAGAFLGVLLMCLLHVSRSDD</sequence>
<evidence type="ECO:0000313" key="5">
    <source>
        <dbReference type="Proteomes" id="UP000271590"/>
    </source>
</evidence>
<dbReference type="InterPro" id="IPR024522">
    <property type="entry name" value="DUF3789"/>
</dbReference>
<evidence type="ECO:0000313" key="4">
    <source>
        <dbReference type="Proteomes" id="UP000271137"/>
    </source>
</evidence>
<gene>
    <name evidence="2" type="ORF">EH244_16185</name>
    <name evidence="3" type="ORF">EJO66_08280</name>
</gene>
<keyword evidence="1" id="KW-0472">Membrane</keyword>
<keyword evidence="4" id="KW-1185">Reference proteome</keyword>
<dbReference type="Pfam" id="PF12664">
    <property type="entry name" value="DUF3789"/>
    <property type="match status" value="1"/>
</dbReference>
<feature type="transmembrane region" description="Helical" evidence="1">
    <location>
        <begin position="6"/>
        <end position="27"/>
    </location>
</feature>
<dbReference type="RefSeq" id="WP_124959365.1">
    <property type="nucleotide sequence ID" value="NZ_CBFHCE010000259.1"/>
</dbReference>
<dbReference type="EMBL" id="RXFQ01000004">
    <property type="protein sequence ID" value="RSZ40127.1"/>
    <property type="molecule type" value="Genomic_DNA"/>
</dbReference>
<organism evidence="2 5">
    <name type="scientific">Variovorax beijingensis</name>
    <dbReference type="NCBI Taxonomy" id="2496117"/>
    <lineage>
        <taxon>Bacteria</taxon>
        <taxon>Pseudomonadati</taxon>
        <taxon>Pseudomonadota</taxon>
        <taxon>Betaproteobacteria</taxon>
        <taxon>Burkholderiales</taxon>
        <taxon>Comamonadaceae</taxon>
        <taxon>Variovorax</taxon>
    </lineage>
</organism>
<dbReference type="Proteomes" id="UP000271590">
    <property type="component" value="Unassembled WGS sequence"/>
</dbReference>
<reference evidence="2 5" key="1">
    <citation type="submission" date="2018-11" db="EMBL/GenBank/DDBJ databases">
        <title>The genome of Variovorax sp T529.</title>
        <authorList>
            <person name="Gao J."/>
        </authorList>
    </citation>
    <scope>NUCLEOTIDE SEQUENCE [LARGE SCALE GENOMIC DNA]</scope>
    <source>
        <strain evidence="2 5">T529</strain>
    </source>
</reference>
<dbReference type="Proteomes" id="UP000271137">
    <property type="component" value="Unassembled WGS sequence"/>
</dbReference>
<keyword evidence="1" id="KW-0812">Transmembrane</keyword>
<keyword evidence="1" id="KW-1133">Transmembrane helix</keyword>
<protein>
    <submittedName>
        <fullName evidence="2">DUF3789 domain-containing protein</fullName>
    </submittedName>
</protein>
<dbReference type="EMBL" id="RQXU01000008">
    <property type="protein sequence ID" value="RRH87591.1"/>
    <property type="molecule type" value="Genomic_DNA"/>
</dbReference>
<evidence type="ECO:0000256" key="1">
    <source>
        <dbReference type="SAM" id="Phobius"/>
    </source>
</evidence>
<comment type="caution">
    <text evidence="2">The sequence shown here is derived from an EMBL/GenBank/DDBJ whole genome shotgun (WGS) entry which is preliminary data.</text>
</comment>
<dbReference type="AlphaFoldDB" id="A0A3P3EN12"/>
<accession>A0A3P3EN12</accession>